<proteinExistence type="evidence at transcript level"/>
<name>I7G951_MACFA</name>
<evidence type="ECO:0000313" key="1">
    <source>
        <dbReference type="EMBL" id="BAE87920.1"/>
    </source>
</evidence>
<dbReference type="EMBL" id="AB170857">
    <property type="protein sequence ID" value="BAE87920.1"/>
    <property type="molecule type" value="mRNA"/>
</dbReference>
<keyword evidence="3" id="KW-1185">Reference proteome</keyword>
<reference evidence="2" key="3">
    <citation type="submission" date="2025-05" db="UniProtKB">
        <authorList>
            <consortium name="Ensembl"/>
        </authorList>
    </citation>
    <scope>IDENTIFICATION</scope>
</reference>
<dbReference type="Ensembl" id="ENSMFAT00000082074.1">
    <property type="protein sequence ID" value="ENSMFAP00000046316.1"/>
    <property type="gene ID" value="ENSMFAG00000055404.1"/>
</dbReference>
<dbReference type="Proteomes" id="UP000233100">
    <property type="component" value="Chromosome 15"/>
</dbReference>
<dbReference type="AlphaFoldDB" id="I7G951"/>
<sequence>MAPGSFALALGAPLRHPLPPSPSRISSKSREFLTVPLQVGRRLTLPGT</sequence>
<reference evidence="1" key="1">
    <citation type="journal article" date="2007" name="PLoS Biol.">
        <title>Rate of evolution in brain-expressed genes in humans and other primates.</title>
        <authorList>
            <person name="Wang H.-Y."/>
            <person name="Chien H.-C."/>
            <person name="Osada N."/>
            <person name="Hashimoto K."/>
            <person name="Sugano S."/>
            <person name="Gojobori T."/>
            <person name="Chou C.-K."/>
            <person name="Tsai S.-F."/>
            <person name="Wu C.-I."/>
            <person name="Shen C.-K.J."/>
        </authorList>
    </citation>
    <scope>NUCLEOTIDE SEQUENCE</scope>
</reference>
<accession>I7G951</accession>
<evidence type="ECO:0000313" key="3">
    <source>
        <dbReference type="Proteomes" id="UP000233100"/>
    </source>
</evidence>
<reference evidence="2 3" key="2">
    <citation type="submission" date="2013-03" db="EMBL/GenBank/DDBJ databases">
        <authorList>
            <person name="Warren W."/>
            <person name="Wilson R.K."/>
        </authorList>
    </citation>
    <scope>NUCLEOTIDE SEQUENCE</scope>
</reference>
<evidence type="ECO:0000313" key="2">
    <source>
        <dbReference type="Ensembl" id="ENSMFAP00000046316.1"/>
    </source>
</evidence>
<protein>
    <submittedName>
        <fullName evidence="1">Macaca fascicularis brain cDNA, clone: QorA-10628</fullName>
    </submittedName>
</protein>
<organism evidence="1">
    <name type="scientific">Macaca fascicularis</name>
    <name type="common">Crab-eating macaque</name>
    <name type="synonym">Cynomolgus monkey</name>
    <dbReference type="NCBI Taxonomy" id="9541"/>
    <lineage>
        <taxon>Eukaryota</taxon>
        <taxon>Metazoa</taxon>
        <taxon>Chordata</taxon>
        <taxon>Craniata</taxon>
        <taxon>Vertebrata</taxon>
        <taxon>Euteleostomi</taxon>
        <taxon>Mammalia</taxon>
        <taxon>Eutheria</taxon>
        <taxon>Euarchontoglires</taxon>
        <taxon>Primates</taxon>
        <taxon>Haplorrhini</taxon>
        <taxon>Catarrhini</taxon>
        <taxon>Cercopithecidae</taxon>
        <taxon>Cercopithecinae</taxon>
        <taxon>Macaca</taxon>
    </lineage>
</organism>